<name>A0A090WKK2_NONUL</name>
<gene>
    <name evidence="1" type="ORF">JCM19275_2084</name>
</gene>
<proteinExistence type="predicted"/>
<organism evidence="1 2">
    <name type="scientific">Nonlabens ulvanivorans</name>
    <name type="common">Persicivirga ulvanivorans</name>
    <dbReference type="NCBI Taxonomy" id="906888"/>
    <lineage>
        <taxon>Bacteria</taxon>
        <taxon>Pseudomonadati</taxon>
        <taxon>Bacteroidota</taxon>
        <taxon>Flavobacteriia</taxon>
        <taxon>Flavobacteriales</taxon>
        <taxon>Flavobacteriaceae</taxon>
        <taxon>Nonlabens</taxon>
    </lineage>
</organism>
<dbReference type="EMBL" id="BBNT01000015">
    <property type="protein sequence ID" value="GAL76748.1"/>
    <property type="molecule type" value="Genomic_DNA"/>
</dbReference>
<evidence type="ECO:0000313" key="2">
    <source>
        <dbReference type="Proteomes" id="UP000029647"/>
    </source>
</evidence>
<protein>
    <submittedName>
        <fullName evidence="1">Uncharacterized protein</fullName>
    </submittedName>
</protein>
<evidence type="ECO:0000313" key="1">
    <source>
        <dbReference type="EMBL" id="GAL76748.1"/>
    </source>
</evidence>
<accession>A0A090WKK2</accession>
<dbReference type="AlphaFoldDB" id="A0A090WKK2"/>
<comment type="caution">
    <text evidence="1">The sequence shown here is derived from an EMBL/GenBank/DDBJ whole genome shotgun (WGS) entry which is preliminary data.</text>
</comment>
<reference evidence="1 2" key="1">
    <citation type="journal article" date="2014" name="Genome Announc.">
        <title>Draft Genome Sequences of Marine Flavobacterium Nonlabens Strains NR17, NR24, NR27, NR32, NR33, and Ara13.</title>
        <authorList>
            <person name="Nakanishi M."/>
            <person name="Meirelles P."/>
            <person name="Suzuki R."/>
            <person name="Takatani N."/>
            <person name="Mino S."/>
            <person name="Suda W."/>
            <person name="Oshima K."/>
            <person name="Hattori M."/>
            <person name="Ohkuma M."/>
            <person name="Hosokawa M."/>
            <person name="Miyashita K."/>
            <person name="Thompson F.L."/>
            <person name="Niwa A."/>
            <person name="Sawabe T."/>
            <person name="Sawabe T."/>
        </authorList>
    </citation>
    <scope>NUCLEOTIDE SEQUENCE [LARGE SCALE GENOMIC DNA]</scope>
    <source>
        <strain evidence="2">JCM19275</strain>
    </source>
</reference>
<sequence>MVIPENGEETIFHVSGGELVHKGVDKVYVHVLVPSKS</sequence>
<dbReference type="Proteomes" id="UP000029647">
    <property type="component" value="Unassembled WGS sequence"/>
</dbReference>